<comment type="caution">
    <text evidence="1">The sequence shown here is derived from an EMBL/GenBank/DDBJ whole genome shotgun (WGS) entry which is preliminary data.</text>
</comment>
<evidence type="ECO:0000313" key="2">
    <source>
        <dbReference type="Proteomes" id="UP000771797"/>
    </source>
</evidence>
<dbReference type="Proteomes" id="UP000771797">
    <property type="component" value="Unassembled WGS sequence"/>
</dbReference>
<organism evidence="1 2">
    <name type="scientific">Alcanivorax xiamenensis</name>
    <dbReference type="NCBI Taxonomy" id="1177156"/>
    <lineage>
        <taxon>Bacteria</taxon>
        <taxon>Pseudomonadati</taxon>
        <taxon>Pseudomonadota</taxon>
        <taxon>Gammaproteobacteria</taxon>
        <taxon>Oceanospirillales</taxon>
        <taxon>Alcanivoracaceae</taxon>
        <taxon>Alcanivorax</taxon>
    </lineage>
</organism>
<proteinExistence type="predicted"/>
<dbReference type="EMBL" id="AQPF01000011">
    <property type="protein sequence ID" value="KAF0806077.1"/>
    <property type="molecule type" value="Genomic_DNA"/>
</dbReference>
<evidence type="ECO:0000313" key="1">
    <source>
        <dbReference type="EMBL" id="KAF0806077.1"/>
    </source>
</evidence>
<reference evidence="1 2" key="1">
    <citation type="submission" date="2012-09" db="EMBL/GenBank/DDBJ databases">
        <title>Genome Sequence of alkane-degrading Bacterium Alcanivorax sp. 6-D-6.</title>
        <authorList>
            <person name="Lai Q."/>
            <person name="Shao Z."/>
        </authorList>
    </citation>
    <scope>NUCLEOTIDE SEQUENCE [LARGE SCALE GENOMIC DNA]</scope>
    <source>
        <strain evidence="1 2">6-D-6</strain>
    </source>
</reference>
<sequence length="113" mass="12793">MGLWWRPGKVVLRESRDQSGYRYLAAEFQDNGDLVFVGQDLGAGVNEAFGCLEYEWLWTIKAADVPKLRVALQSRRPVLAALKRRFSGEEAMRLYAFLSASGVPFETYSRIGD</sequence>
<keyword evidence="2" id="KW-1185">Reference proteome</keyword>
<name>A0ABQ6Y8V1_9GAMM</name>
<protein>
    <submittedName>
        <fullName evidence="1">Uncharacterized protein</fullName>
    </submittedName>
</protein>
<gene>
    <name evidence="1" type="ORF">A6D6_01895</name>
</gene>
<dbReference type="RefSeq" id="WP_133490420.1">
    <property type="nucleotide sequence ID" value="NZ_AQPF01000011.1"/>
</dbReference>
<accession>A0ABQ6Y8V1</accession>